<keyword evidence="3" id="KW-1185">Reference proteome</keyword>
<dbReference type="CDD" id="cd07067">
    <property type="entry name" value="HP_PGM_like"/>
    <property type="match status" value="1"/>
</dbReference>
<dbReference type="RefSeq" id="WP_114281216.1">
    <property type="nucleotide sequence ID" value="NZ_QPJY01000016.1"/>
</dbReference>
<dbReference type="GO" id="GO:0005737">
    <property type="term" value="C:cytoplasm"/>
    <property type="evidence" value="ECO:0007669"/>
    <property type="project" value="InterPro"/>
</dbReference>
<dbReference type="InterPro" id="IPR004449">
    <property type="entry name" value="SixA"/>
</dbReference>
<dbReference type="OrthoDB" id="9810154at2"/>
<evidence type="ECO:0000313" key="2">
    <source>
        <dbReference type="EMBL" id="RCX24768.1"/>
    </source>
</evidence>
<name>A0A369BVL8_9GAMM</name>
<dbReference type="NCBIfam" id="TIGR00249">
    <property type="entry name" value="sixA"/>
    <property type="match status" value="1"/>
</dbReference>
<dbReference type="GO" id="GO:0101006">
    <property type="term" value="F:protein histidine phosphatase activity"/>
    <property type="evidence" value="ECO:0007669"/>
    <property type="project" value="InterPro"/>
</dbReference>
<evidence type="ECO:0000313" key="3">
    <source>
        <dbReference type="Proteomes" id="UP000252707"/>
    </source>
</evidence>
<evidence type="ECO:0000256" key="1">
    <source>
        <dbReference type="SAM" id="MobiDB-lite"/>
    </source>
</evidence>
<dbReference type="InterPro" id="IPR029033">
    <property type="entry name" value="His_PPase_superfam"/>
</dbReference>
<dbReference type="Pfam" id="PF00300">
    <property type="entry name" value="His_Phos_1"/>
    <property type="match status" value="1"/>
</dbReference>
<dbReference type="Proteomes" id="UP000252707">
    <property type="component" value="Unassembled WGS sequence"/>
</dbReference>
<proteinExistence type="predicted"/>
<organism evidence="2 3">
    <name type="scientific">Thioalbus denitrificans</name>
    <dbReference type="NCBI Taxonomy" id="547122"/>
    <lineage>
        <taxon>Bacteria</taxon>
        <taxon>Pseudomonadati</taxon>
        <taxon>Pseudomonadota</taxon>
        <taxon>Gammaproteobacteria</taxon>
        <taxon>Chromatiales</taxon>
        <taxon>Ectothiorhodospiraceae</taxon>
        <taxon>Thioalbus</taxon>
    </lineage>
</organism>
<dbReference type="SUPFAM" id="SSF53254">
    <property type="entry name" value="Phosphoglycerate mutase-like"/>
    <property type="match status" value="1"/>
</dbReference>
<sequence>MRLYLAQHGDAVPEAEDGKRPLSERGRADVARLAEFLQRAGVRAGHVHHSGKLRARQTAERLAEAVMPGGRTTVVADIAPNDPVAPLAELAGRWSVDTLVVGHMPFVGRLAARLLTGREEPPVAAFRPGALVCLERDAAGAWRIAWMVAPELLSPPG</sequence>
<dbReference type="InterPro" id="IPR013078">
    <property type="entry name" value="His_Pase_superF_clade-1"/>
</dbReference>
<reference evidence="2 3" key="1">
    <citation type="submission" date="2018-07" db="EMBL/GenBank/DDBJ databases">
        <title>Genomic Encyclopedia of Type Strains, Phase IV (KMG-IV): sequencing the most valuable type-strain genomes for metagenomic binning, comparative biology and taxonomic classification.</title>
        <authorList>
            <person name="Goeker M."/>
        </authorList>
    </citation>
    <scope>NUCLEOTIDE SEQUENCE [LARGE SCALE GENOMIC DNA]</scope>
    <source>
        <strain evidence="2 3">DSM 26407</strain>
    </source>
</reference>
<gene>
    <name evidence="2" type="ORF">DFQ59_11654</name>
</gene>
<feature type="region of interest" description="Disordered" evidence="1">
    <location>
        <begin position="1"/>
        <end position="24"/>
    </location>
</feature>
<dbReference type="AlphaFoldDB" id="A0A369BVL8"/>
<protein>
    <submittedName>
        <fullName evidence="2">Phosphohistidine phosphatase SixA</fullName>
    </submittedName>
</protein>
<dbReference type="EMBL" id="QPJY01000016">
    <property type="protein sequence ID" value="RCX24768.1"/>
    <property type="molecule type" value="Genomic_DNA"/>
</dbReference>
<dbReference type="Gene3D" id="3.40.50.1240">
    <property type="entry name" value="Phosphoglycerate mutase-like"/>
    <property type="match status" value="1"/>
</dbReference>
<comment type="caution">
    <text evidence="2">The sequence shown here is derived from an EMBL/GenBank/DDBJ whole genome shotgun (WGS) entry which is preliminary data.</text>
</comment>
<accession>A0A369BVL8</accession>